<name>A0A2N6K445_FISMU</name>
<dbReference type="SUPFAM" id="SSF47090">
    <property type="entry name" value="PGBD-like"/>
    <property type="match status" value="1"/>
</dbReference>
<dbReference type="AlphaFoldDB" id="A0A2N6K445"/>
<comment type="caution">
    <text evidence="1">The sequence shown here is derived from an EMBL/GenBank/DDBJ whole genome shotgun (WGS) entry which is preliminary data.</text>
</comment>
<evidence type="ECO:0000313" key="1">
    <source>
        <dbReference type="EMBL" id="PLZ90690.1"/>
    </source>
</evidence>
<accession>A0A2N6K445</accession>
<keyword evidence="2" id="KW-1185">Reference proteome</keyword>
<proteinExistence type="predicted"/>
<evidence type="ECO:0000313" key="2">
    <source>
        <dbReference type="Proteomes" id="UP000235036"/>
    </source>
</evidence>
<organism evidence="1 2">
    <name type="scientific">Fischerella muscicola CCMEE 5323</name>
    <dbReference type="NCBI Taxonomy" id="2019572"/>
    <lineage>
        <taxon>Bacteria</taxon>
        <taxon>Bacillati</taxon>
        <taxon>Cyanobacteriota</taxon>
        <taxon>Cyanophyceae</taxon>
        <taxon>Nostocales</taxon>
        <taxon>Hapalosiphonaceae</taxon>
        <taxon>Fischerella</taxon>
    </lineage>
</organism>
<sequence>MRLENFYQASKQAKDNKGSLDYGIEAIAADKELATHIQQVLIWLNFLDPPADGQFGRISSDALVEFQVAISAIRPEVAEEKGFLGLATAKALIETKPSDIPAPKIDYSLNNLAARIIKYMVEMNYRVSVGDKKYNIVYVEGMNGDGTQNSDVPNHFNDRRIVIEIPNADSRPVIKGNWEGTTEPGTSFSYNPMAGRAKELGAARIAFGQYKAWAVGIHYGGGSDPHEALVQKTPISVYRDKNKDMMRTGDFLDTGVFDINQHWGFDYPRTDIKGASAGCLVGRTRDGHREFMAIIKQDIRYQRNKDYLFHTTVIPGDEFLAKYPAK</sequence>
<reference evidence="1 2" key="1">
    <citation type="submission" date="2017-08" db="EMBL/GenBank/DDBJ databases">
        <title>Genomes of Fischerella (Mastigocladus) sp. strains.</title>
        <authorList>
            <person name="Miller S.R."/>
        </authorList>
    </citation>
    <scope>NUCLEOTIDE SEQUENCE [LARGE SCALE GENOMIC DNA]</scope>
    <source>
        <strain evidence="1 2">CCMEE 5323</strain>
    </source>
</reference>
<dbReference type="InterPro" id="IPR036365">
    <property type="entry name" value="PGBD-like_sf"/>
</dbReference>
<dbReference type="Proteomes" id="UP000235036">
    <property type="component" value="Unassembled WGS sequence"/>
</dbReference>
<dbReference type="EMBL" id="NRQW01000209">
    <property type="protein sequence ID" value="PLZ90690.1"/>
    <property type="molecule type" value="Genomic_DNA"/>
</dbReference>
<dbReference type="RefSeq" id="WP_016870375.1">
    <property type="nucleotide sequence ID" value="NZ_CAWNVR010000299.1"/>
</dbReference>
<protein>
    <submittedName>
        <fullName evidence="1">Peptidoglycan-binding protein</fullName>
    </submittedName>
</protein>
<gene>
    <name evidence="1" type="ORF">CEN44_10275</name>
</gene>